<dbReference type="InterPro" id="IPR036008">
    <property type="entry name" value="Aconitase_4Fe-4S_dom"/>
</dbReference>
<feature type="region of interest" description="Disordered" evidence="4">
    <location>
        <begin position="792"/>
        <end position="812"/>
    </location>
</feature>
<keyword evidence="1" id="KW-0479">Metal-binding</keyword>
<dbReference type="PRINTS" id="PR00415">
    <property type="entry name" value="ACONITASE"/>
</dbReference>
<evidence type="ECO:0000256" key="1">
    <source>
        <dbReference type="ARBA" id="ARBA00022723"/>
    </source>
</evidence>
<gene>
    <name evidence="6" type="ORF">KSP39_PZI018680</name>
</gene>
<feature type="compositionally biased region" description="Acidic residues" evidence="4">
    <location>
        <begin position="898"/>
        <end position="908"/>
    </location>
</feature>
<keyword evidence="7" id="KW-1185">Reference proteome</keyword>
<evidence type="ECO:0000256" key="2">
    <source>
        <dbReference type="ARBA" id="ARBA00023004"/>
    </source>
</evidence>
<keyword evidence="3" id="KW-0411">Iron-sulfur</keyword>
<dbReference type="GO" id="GO:0051536">
    <property type="term" value="F:iron-sulfur cluster binding"/>
    <property type="evidence" value="ECO:0007669"/>
    <property type="project" value="UniProtKB-KW"/>
</dbReference>
<dbReference type="InterPro" id="IPR015931">
    <property type="entry name" value="Acnase/IPM_dHydase_lsu_aba_1/3"/>
</dbReference>
<dbReference type="AlphaFoldDB" id="A0AAP0B450"/>
<dbReference type="InterPro" id="IPR006249">
    <property type="entry name" value="Aconitase/IRP2"/>
</dbReference>
<dbReference type="Pfam" id="PF00330">
    <property type="entry name" value="Aconitase"/>
    <property type="match status" value="1"/>
</dbReference>
<keyword evidence="2" id="KW-0408">Iron</keyword>
<feature type="region of interest" description="Disordered" evidence="4">
    <location>
        <begin position="826"/>
        <end position="962"/>
    </location>
</feature>
<dbReference type="InterPro" id="IPR001030">
    <property type="entry name" value="Acoase/IPM_deHydtase_lsu_aba"/>
</dbReference>
<dbReference type="Proteomes" id="UP001418222">
    <property type="component" value="Unassembled WGS sequence"/>
</dbReference>
<dbReference type="PANTHER" id="PTHR11670">
    <property type="entry name" value="ACONITASE/IRON-RESPONSIVE ELEMENT FAMILY MEMBER"/>
    <property type="match status" value="1"/>
</dbReference>
<reference evidence="6 7" key="1">
    <citation type="journal article" date="2022" name="Nat. Plants">
        <title>Genomes of leafy and leafless Platanthera orchids illuminate the evolution of mycoheterotrophy.</title>
        <authorList>
            <person name="Li M.H."/>
            <person name="Liu K.W."/>
            <person name="Li Z."/>
            <person name="Lu H.C."/>
            <person name="Ye Q.L."/>
            <person name="Zhang D."/>
            <person name="Wang J.Y."/>
            <person name="Li Y.F."/>
            <person name="Zhong Z.M."/>
            <person name="Liu X."/>
            <person name="Yu X."/>
            <person name="Liu D.K."/>
            <person name="Tu X.D."/>
            <person name="Liu B."/>
            <person name="Hao Y."/>
            <person name="Liao X.Y."/>
            <person name="Jiang Y.T."/>
            <person name="Sun W.H."/>
            <person name="Chen J."/>
            <person name="Chen Y.Q."/>
            <person name="Ai Y."/>
            <person name="Zhai J.W."/>
            <person name="Wu S.S."/>
            <person name="Zhou Z."/>
            <person name="Hsiao Y.Y."/>
            <person name="Wu W.L."/>
            <person name="Chen Y.Y."/>
            <person name="Lin Y.F."/>
            <person name="Hsu J.L."/>
            <person name="Li C.Y."/>
            <person name="Wang Z.W."/>
            <person name="Zhao X."/>
            <person name="Zhong W.Y."/>
            <person name="Ma X.K."/>
            <person name="Ma L."/>
            <person name="Huang J."/>
            <person name="Chen G.Z."/>
            <person name="Huang M.Z."/>
            <person name="Huang L."/>
            <person name="Peng D.H."/>
            <person name="Luo Y.B."/>
            <person name="Zou S.Q."/>
            <person name="Chen S.P."/>
            <person name="Lan S."/>
            <person name="Tsai W.C."/>
            <person name="Van de Peer Y."/>
            <person name="Liu Z.J."/>
        </authorList>
    </citation>
    <scope>NUCLEOTIDE SEQUENCE [LARGE SCALE GENOMIC DNA]</scope>
    <source>
        <strain evidence="6">Lor287</strain>
    </source>
</reference>
<evidence type="ECO:0000313" key="7">
    <source>
        <dbReference type="Proteomes" id="UP001418222"/>
    </source>
</evidence>
<feature type="region of interest" description="Disordered" evidence="4">
    <location>
        <begin position="474"/>
        <end position="506"/>
    </location>
</feature>
<sequence>MAEGAGGIWGLRLGRRTPPKFDDSFEDRSRISSFQRALQSLEDLLRSSKDSLKTTRELHLAPPPKSRAPHCCIHQFRSVQNSSTAIIFLSTSATRTNYCNKRFVGAPELVCVSLDRHCLSGGRRSLAQTDQDLAYVNRADLFQDGNFDVNVTLTEEFAFLFLLIAPEKLPYSIRILLESAIRNFDVTKNDVEKIIDWQNTSPKQVQIPFKPARVLFQVTKNDVKINQLVPVDLVIDHSVQVDLARSENAVQTNMELEFQKNKELFAFLKWGGNAFHNMLVVPPGSGIVHQFNLEYPGRVVFNNGSILYPDSVVGTDSQTTMIDGWGVGGIEAEVAMLGQRGRGVVGEWIGDIGWWMGMLEGGARLLEAIKGCWGGRKGTSGGHICEGGWKEGNKAGQGEAKLLARRDVAGRIPGGWSGLRWLLEGSKWGRRNPDWTLECYRAGDGLISARGVRSAETFCLCERTVVTIVEAKEGAREESTGGAKSYRKGGNGGSPHAIATSGTPPASHVRLSHANSFYHSVLLRLLATISSTIGGFQQHVAATSTMDTSPRPDGDRMRRVELGQPSSGNEGSEPPPWFLPFAHQMTALTESTCQMRERLENLRDRVSGLERPPQASMLHQIRYEHSVRARYDVSHHYMEKSTFRRNPLYEDHDYTYTTSDRDPSRRSSRYFDDYTRAPYTTSRDRVDPSTRSHYVRDDQYDDYRRFYPCTRVDHIGSSTPYYEGRVQYNARYRYYMSPLYEESEIAHVRPPSPVRRTHDYPRARHDYVGDTHYDYPRTTYRGHYRHEYAIPSDPPSDVWSQPPYESAPLSDPVLDSISASSLLSVDSMHTSPSGAPSHITTPYVTSSPLTTPDVAPSGITLESRELSSDLEVVTPTMSESMTPSDGLFLEDHHSTDGSFDDPPLEPPDEPPRPYVDALYLDSPVPCSPPDSELQERRKWRKPARHRNLRNSTRQPRPLLPRQ</sequence>
<feature type="compositionally biased region" description="Basic and acidic residues" evidence="4">
    <location>
        <begin position="550"/>
        <end position="561"/>
    </location>
</feature>
<proteinExistence type="predicted"/>
<dbReference type="GO" id="GO:0046872">
    <property type="term" value="F:metal ion binding"/>
    <property type="evidence" value="ECO:0007669"/>
    <property type="project" value="UniProtKB-KW"/>
</dbReference>
<protein>
    <recommendedName>
        <fullName evidence="5">Aconitase/3-isopropylmalate dehydratase large subunit alpha/beta/alpha domain-containing protein</fullName>
    </recommendedName>
</protein>
<accession>A0AAP0B450</accession>
<dbReference type="SUPFAM" id="SSF53732">
    <property type="entry name" value="Aconitase iron-sulfur domain"/>
    <property type="match status" value="1"/>
</dbReference>
<organism evidence="6 7">
    <name type="scientific">Platanthera zijinensis</name>
    <dbReference type="NCBI Taxonomy" id="2320716"/>
    <lineage>
        <taxon>Eukaryota</taxon>
        <taxon>Viridiplantae</taxon>
        <taxon>Streptophyta</taxon>
        <taxon>Embryophyta</taxon>
        <taxon>Tracheophyta</taxon>
        <taxon>Spermatophyta</taxon>
        <taxon>Magnoliopsida</taxon>
        <taxon>Liliopsida</taxon>
        <taxon>Asparagales</taxon>
        <taxon>Orchidaceae</taxon>
        <taxon>Orchidoideae</taxon>
        <taxon>Orchideae</taxon>
        <taxon>Orchidinae</taxon>
        <taxon>Platanthera</taxon>
    </lineage>
</organism>
<feature type="region of interest" description="Disordered" evidence="4">
    <location>
        <begin position="654"/>
        <end position="673"/>
    </location>
</feature>
<feature type="compositionally biased region" description="Basic residues" evidence="4">
    <location>
        <begin position="937"/>
        <end position="948"/>
    </location>
</feature>
<name>A0AAP0B450_9ASPA</name>
<dbReference type="Gene3D" id="3.30.499.10">
    <property type="entry name" value="Aconitase, domain 3"/>
    <property type="match status" value="1"/>
</dbReference>
<evidence type="ECO:0000256" key="4">
    <source>
        <dbReference type="SAM" id="MobiDB-lite"/>
    </source>
</evidence>
<evidence type="ECO:0000313" key="6">
    <source>
        <dbReference type="EMBL" id="KAK8926645.1"/>
    </source>
</evidence>
<evidence type="ECO:0000256" key="3">
    <source>
        <dbReference type="ARBA" id="ARBA00023014"/>
    </source>
</evidence>
<feature type="domain" description="Aconitase/3-isopropylmalate dehydratase large subunit alpha/beta/alpha" evidence="5">
    <location>
        <begin position="217"/>
        <end position="340"/>
    </location>
</feature>
<feature type="compositionally biased region" description="Polar residues" evidence="4">
    <location>
        <begin position="828"/>
        <end position="850"/>
    </location>
</feature>
<dbReference type="EMBL" id="JBBWWQ010000016">
    <property type="protein sequence ID" value="KAK8926645.1"/>
    <property type="molecule type" value="Genomic_DNA"/>
</dbReference>
<evidence type="ECO:0000259" key="5">
    <source>
        <dbReference type="Pfam" id="PF00330"/>
    </source>
</evidence>
<feature type="region of interest" description="Disordered" evidence="4">
    <location>
        <begin position="542"/>
        <end position="577"/>
    </location>
</feature>
<comment type="caution">
    <text evidence="6">The sequence shown here is derived from an EMBL/GenBank/DDBJ whole genome shotgun (WGS) entry which is preliminary data.</text>
</comment>